<feature type="signal peptide" evidence="5">
    <location>
        <begin position="1"/>
        <end position="24"/>
    </location>
</feature>
<comment type="catalytic activity">
    <reaction evidence="1">
        <text>Transfers a segment of a (1-&gt;4)-alpha-D-glucan chain to a primary hydroxy group in a similar glucan chain.</text>
        <dbReference type="EC" id="2.4.1.18"/>
    </reaction>
</comment>
<feature type="domain" description="Glycosyl hydrolase family 13 catalytic" evidence="6">
    <location>
        <begin position="309"/>
        <end position="668"/>
    </location>
</feature>
<evidence type="ECO:0000259" key="6">
    <source>
        <dbReference type="SMART" id="SM00642"/>
    </source>
</evidence>
<dbReference type="Gene3D" id="2.60.120.260">
    <property type="entry name" value="Galactose-binding domain-like"/>
    <property type="match status" value="1"/>
</dbReference>
<keyword evidence="4" id="KW-0808">Transferase</keyword>
<organism evidence="7 8">
    <name type="scientific">Sumerlaea chitinivorans</name>
    <dbReference type="NCBI Taxonomy" id="2250252"/>
    <lineage>
        <taxon>Bacteria</taxon>
        <taxon>Candidatus Sumerlaeota</taxon>
        <taxon>Candidatus Sumerlaeia</taxon>
        <taxon>Candidatus Sumerlaeales</taxon>
        <taxon>Candidatus Sumerlaeaceae</taxon>
        <taxon>Candidatus Sumerlaea</taxon>
    </lineage>
</organism>
<dbReference type="Gene3D" id="2.60.40.1180">
    <property type="entry name" value="Golgi alpha-mannosidase II"/>
    <property type="match status" value="1"/>
</dbReference>
<dbReference type="Proteomes" id="UP000262583">
    <property type="component" value="Chromosome"/>
</dbReference>
<evidence type="ECO:0000256" key="1">
    <source>
        <dbReference type="ARBA" id="ARBA00000826"/>
    </source>
</evidence>
<name>A0A2Z4Y6Z0_SUMC1</name>
<dbReference type="SMART" id="SM00642">
    <property type="entry name" value="Aamy"/>
    <property type="match status" value="1"/>
</dbReference>
<dbReference type="InterPro" id="IPR014756">
    <property type="entry name" value="Ig_E-set"/>
</dbReference>
<protein>
    <recommendedName>
        <fullName evidence="3">1,4-alpha-glucan branching enzyme</fullName>
        <ecNumber evidence="3">2.4.1.18</ecNumber>
    </recommendedName>
</protein>
<dbReference type="Gene3D" id="3.20.20.80">
    <property type="entry name" value="Glycosidases"/>
    <property type="match status" value="1"/>
</dbReference>
<dbReference type="Pfam" id="PF00128">
    <property type="entry name" value="Alpha-amylase"/>
    <property type="match status" value="1"/>
</dbReference>
<dbReference type="SUPFAM" id="SSF51445">
    <property type="entry name" value="(Trans)glycosidases"/>
    <property type="match status" value="1"/>
</dbReference>
<dbReference type="Pfam" id="PF02922">
    <property type="entry name" value="CBM_48"/>
    <property type="match status" value="1"/>
</dbReference>
<dbReference type="InterPro" id="IPR013783">
    <property type="entry name" value="Ig-like_fold"/>
</dbReference>
<dbReference type="CDD" id="cd11325">
    <property type="entry name" value="AmyAc_GTHase"/>
    <property type="match status" value="1"/>
</dbReference>
<dbReference type="PANTHER" id="PTHR43651">
    <property type="entry name" value="1,4-ALPHA-GLUCAN-BRANCHING ENZYME"/>
    <property type="match status" value="1"/>
</dbReference>
<evidence type="ECO:0000256" key="2">
    <source>
        <dbReference type="ARBA" id="ARBA00009000"/>
    </source>
</evidence>
<evidence type="ECO:0000256" key="5">
    <source>
        <dbReference type="SAM" id="SignalP"/>
    </source>
</evidence>
<dbReference type="EMBL" id="CP030759">
    <property type="protein sequence ID" value="AXA36253.1"/>
    <property type="molecule type" value="Genomic_DNA"/>
</dbReference>
<comment type="similarity">
    <text evidence="2">Belongs to the glycosyl hydrolase 13 family. GlgB subfamily.</text>
</comment>
<dbReference type="CDD" id="cd02855">
    <property type="entry name" value="E_set_GBE_prok_N"/>
    <property type="match status" value="1"/>
</dbReference>
<dbReference type="InterPro" id="IPR044143">
    <property type="entry name" value="GlgB_N_E_set_prok"/>
</dbReference>
<dbReference type="GO" id="GO:0043169">
    <property type="term" value="F:cation binding"/>
    <property type="evidence" value="ECO:0007669"/>
    <property type="project" value="InterPro"/>
</dbReference>
<sequence length="784" mass="86485">MRFSRCTAAAIAATVCWFTAVGDAATIFSDSFNSSTLGPQWSRSGTGTWRVQTSTTYRYGSSGYGVTLDDSVGDSAYATSRLDLKLNLATVTNVVLTFKFRNVGDEAHSSDGLYLSTDGGLTYKKITTWSFPAISSSFSVQTVNISNAASSLGLVLGPNTIIRWQEYDNYPLSSDGVAIDDVVVTADTVPSTRGGVGAIPYTNGTTFRVWAPNASAVAVAGTFNNWDGSTNKLASEGNGWWSVDFNKAIIGDQYKFVITHPSYGTFWRQDPQARQMTNDAGNSIIVDPGYSWGSYSYSTPAWNDTVIYEMHVGTFNDSPGGGPGNFASVTAKMDYLQSLGVNMLLLMPCTEFPGDFSWGYNPHSQFAPESAYGSVQALKALVDAAHARGIGVMMDIVFNHMGSSPYESSIPLWNFDGESYGNGGIYFFSDWRKVTPWGWSRPDYGRGEVRSFLKDAAMMWLNDYRMDGLRWDSTCNIRALNNGGGGDIPEGWSLMQWINNTIDSSASWKLSIAEDMQNNDWLTKPTSSGGAGFDSQWDPSFVHPIRSTVITSNDADRNMYTVRDAITHYYNGWHLQRVIYTESHDEVANGHSRLPEEIWPGNAGSWYSKKRSTLAAGILFTAPGIPMIFQGQEFLEDGYFSDGDPLDWSKTTTYAGILQLYKDLIKLRRNWYNNTRGLRGNNVNVYHINNTDKVIAYHRWDQGGPGDDVVVVANFANRAYTSYNIGMPRGGTWYVRFNSDWNGYSSDFGNWNSYNTTANSGAKDGMNYNANVGIGPYTVIILSQ</sequence>
<dbReference type="EC" id="2.4.1.18" evidence="3"/>
<dbReference type="SUPFAM" id="SSF81296">
    <property type="entry name" value="E set domains"/>
    <property type="match status" value="1"/>
</dbReference>
<evidence type="ECO:0000313" key="8">
    <source>
        <dbReference type="Proteomes" id="UP000262583"/>
    </source>
</evidence>
<dbReference type="AlphaFoldDB" id="A0A2Z4Y6Z0"/>
<dbReference type="InterPro" id="IPR006048">
    <property type="entry name" value="A-amylase/branching_C"/>
</dbReference>
<dbReference type="InterPro" id="IPR017853">
    <property type="entry name" value="GH"/>
</dbReference>
<dbReference type="InterPro" id="IPR013780">
    <property type="entry name" value="Glyco_hydro_b"/>
</dbReference>
<dbReference type="InterPro" id="IPR004193">
    <property type="entry name" value="Glyco_hydro_13_N"/>
</dbReference>
<evidence type="ECO:0000256" key="3">
    <source>
        <dbReference type="ARBA" id="ARBA00012541"/>
    </source>
</evidence>
<dbReference type="GO" id="GO:0004553">
    <property type="term" value="F:hydrolase activity, hydrolyzing O-glycosyl compounds"/>
    <property type="evidence" value="ECO:0007669"/>
    <property type="project" value="InterPro"/>
</dbReference>
<evidence type="ECO:0000256" key="4">
    <source>
        <dbReference type="ARBA" id="ARBA00022679"/>
    </source>
</evidence>
<dbReference type="Pfam" id="PF02806">
    <property type="entry name" value="Alpha-amylase_C"/>
    <property type="match status" value="1"/>
</dbReference>
<gene>
    <name evidence="7" type="ORF">BRCON_1476</name>
</gene>
<dbReference type="GO" id="GO:0005975">
    <property type="term" value="P:carbohydrate metabolic process"/>
    <property type="evidence" value="ECO:0007669"/>
    <property type="project" value="InterPro"/>
</dbReference>
<dbReference type="PANTHER" id="PTHR43651:SF11">
    <property type="entry name" value="MALTO-OLIGOSYLTREHALOSE TREHALOHYDROLASE"/>
    <property type="match status" value="1"/>
</dbReference>
<accession>A0A2Z4Y6Z0</accession>
<feature type="chain" id="PRO_5016269490" description="1,4-alpha-glucan branching enzyme" evidence="5">
    <location>
        <begin position="25"/>
        <end position="784"/>
    </location>
</feature>
<keyword evidence="5" id="KW-0732">Signal</keyword>
<dbReference type="Gene3D" id="2.60.40.10">
    <property type="entry name" value="Immunoglobulins"/>
    <property type="match status" value="1"/>
</dbReference>
<dbReference type="SUPFAM" id="SSF51011">
    <property type="entry name" value="Glycosyl hydrolase domain"/>
    <property type="match status" value="1"/>
</dbReference>
<evidence type="ECO:0000313" key="7">
    <source>
        <dbReference type="EMBL" id="AXA36253.1"/>
    </source>
</evidence>
<dbReference type="KEGG" id="schv:BRCON_1476"/>
<reference evidence="7 8" key="1">
    <citation type="submission" date="2018-05" db="EMBL/GenBank/DDBJ databases">
        <title>A metagenomic window into the 2 km-deep terrestrial subsurface aquifer revealed taxonomically and functionally diverse microbial community comprising novel uncultured bacterial lineages.</title>
        <authorList>
            <person name="Kadnikov V.V."/>
            <person name="Mardanov A.V."/>
            <person name="Beletsky A.V."/>
            <person name="Banks D."/>
            <person name="Pimenov N.V."/>
            <person name="Frank Y.A."/>
            <person name="Karnachuk O.V."/>
            <person name="Ravin N.V."/>
        </authorList>
    </citation>
    <scope>NUCLEOTIDE SEQUENCE [LARGE SCALE GENOMIC DNA]</scope>
    <source>
        <strain evidence="7">BY</strain>
    </source>
</reference>
<dbReference type="InterPro" id="IPR006047">
    <property type="entry name" value="GH13_cat_dom"/>
</dbReference>
<keyword evidence="7" id="KW-0378">Hydrolase</keyword>
<dbReference type="GO" id="GO:0003844">
    <property type="term" value="F:1,4-alpha-glucan branching enzyme activity"/>
    <property type="evidence" value="ECO:0007669"/>
    <property type="project" value="UniProtKB-EC"/>
</dbReference>
<proteinExistence type="inferred from homology"/>